<dbReference type="PANTHER" id="PTHR30007">
    <property type="entry name" value="PHP DOMAIN PROTEIN"/>
    <property type="match status" value="1"/>
</dbReference>
<name>A0AA40J901_BURPE</name>
<feature type="region of interest" description="Disordered" evidence="1">
    <location>
        <begin position="128"/>
        <end position="148"/>
    </location>
</feature>
<dbReference type="InterPro" id="IPR025161">
    <property type="entry name" value="IS402-like_dom"/>
</dbReference>
<feature type="region of interest" description="Disordered" evidence="1">
    <location>
        <begin position="187"/>
        <end position="231"/>
    </location>
</feature>
<accession>A0AA40J901</accession>
<protein>
    <recommendedName>
        <fullName evidence="2">Insertion element IS402-like domain-containing protein</fullName>
    </recommendedName>
</protein>
<evidence type="ECO:0000259" key="2">
    <source>
        <dbReference type="Pfam" id="PF13340"/>
    </source>
</evidence>
<feature type="domain" description="Insertion element IS402-like" evidence="2">
    <location>
        <begin position="22"/>
        <end position="100"/>
    </location>
</feature>
<reference evidence="3 4" key="1">
    <citation type="submission" date="2014-08" db="EMBL/GenBank/DDBJ databases">
        <authorList>
            <person name="Bunnell A."/>
            <person name="Chain P.S."/>
            <person name="Chertkov O."/>
            <person name="Currie B.J."/>
            <person name="Daligault H.E."/>
            <person name="Davenport K.W."/>
            <person name="Davis C."/>
            <person name="Gleasner C.D."/>
            <person name="Johnson S.L."/>
            <person name="Kaestli M."/>
            <person name="Koren S."/>
            <person name="Kunde Y.A."/>
            <person name="Mayo M."/>
            <person name="McMurry K.K."/>
            <person name="Price E.P."/>
            <person name="Reitenga K.G."/>
            <person name="Robison R."/>
            <person name="Rosovitz M.J."/>
            <person name="Sarovich D.S."/>
            <person name="Teshima H."/>
        </authorList>
    </citation>
    <scope>NUCLEOTIDE SEQUENCE [LARGE SCALE GENOMIC DNA]</scope>
    <source>
        <strain evidence="3 4">MSHR44</strain>
    </source>
</reference>
<feature type="compositionally biased region" description="Basic residues" evidence="1">
    <location>
        <begin position="215"/>
        <end position="231"/>
    </location>
</feature>
<evidence type="ECO:0000313" key="3">
    <source>
        <dbReference type="EMBL" id="KGX05938.1"/>
    </source>
</evidence>
<sequence>MGFVRSGRRGRWAEATGKPIIDDELWARIEPLLPPPKPRRFKYPGRKPVAGRAALTGILFVPKTDIRWRDSPCEMGCGTGAGCWRRLRDWQQTGVWDRLHAVLLAKPRAAGKVDFSLPRGRRLIVDSCGWGGRKTGPNPTDRARPRPKPLIAIDTNGTPIAAIPTGANRNDVTQRVPLIEAIAPIGGVRERPSAPSRPRLRRPWLRPRQIPTHPARARHPHQHRAARSSAR</sequence>
<dbReference type="Pfam" id="PF13340">
    <property type="entry name" value="DUF4096"/>
    <property type="match status" value="1"/>
</dbReference>
<evidence type="ECO:0000256" key="1">
    <source>
        <dbReference type="SAM" id="MobiDB-lite"/>
    </source>
</evidence>
<dbReference type="EMBL" id="JQIM01000010">
    <property type="protein sequence ID" value="KGX05938.1"/>
    <property type="molecule type" value="Genomic_DNA"/>
</dbReference>
<comment type="caution">
    <text evidence="3">The sequence shown here is derived from an EMBL/GenBank/DDBJ whole genome shotgun (WGS) entry which is preliminary data.</text>
</comment>
<dbReference type="Proteomes" id="UP000030475">
    <property type="component" value="Unassembled WGS sequence"/>
</dbReference>
<dbReference type="PANTHER" id="PTHR30007:SF1">
    <property type="entry name" value="BLR1914 PROTEIN"/>
    <property type="match status" value="1"/>
</dbReference>
<proteinExistence type="predicted"/>
<organism evidence="3 4">
    <name type="scientific">Burkholderia pseudomallei</name>
    <name type="common">Pseudomonas pseudomallei</name>
    <dbReference type="NCBI Taxonomy" id="28450"/>
    <lineage>
        <taxon>Bacteria</taxon>
        <taxon>Pseudomonadati</taxon>
        <taxon>Pseudomonadota</taxon>
        <taxon>Betaproteobacteria</taxon>
        <taxon>Burkholderiales</taxon>
        <taxon>Burkholderiaceae</taxon>
        <taxon>Burkholderia</taxon>
        <taxon>pseudomallei group</taxon>
    </lineage>
</organism>
<evidence type="ECO:0000313" key="4">
    <source>
        <dbReference type="Proteomes" id="UP000030475"/>
    </source>
</evidence>
<gene>
    <name evidence="3" type="ORF">Y036_123</name>
</gene>
<dbReference type="AlphaFoldDB" id="A0AA40J901"/>